<dbReference type="InterPro" id="IPR041677">
    <property type="entry name" value="DNA2/NAM7_AAA_11"/>
</dbReference>
<reference evidence="7" key="1">
    <citation type="submission" date="2021-03" db="EMBL/GenBank/DDBJ databases">
        <title>Genomic Encyclopedia of Type Strains, Phase IV (KMG-IV): sequencing the most valuable type-strain genomes for metagenomic binning, comparative biology and taxonomic classification.</title>
        <authorList>
            <person name="Goeker M."/>
        </authorList>
    </citation>
    <scope>NUCLEOTIDE SEQUENCE</scope>
    <source>
        <strain evidence="7">DSM 26232</strain>
    </source>
</reference>
<dbReference type="OrthoDB" id="45637at2157"/>
<evidence type="ECO:0000256" key="5">
    <source>
        <dbReference type="ARBA" id="ARBA00022840"/>
    </source>
</evidence>
<evidence type="ECO:0000256" key="2">
    <source>
        <dbReference type="ARBA" id="ARBA00022741"/>
    </source>
</evidence>
<dbReference type="PANTHER" id="PTHR43788">
    <property type="entry name" value="DNA2/NAM7 HELICASE FAMILY MEMBER"/>
    <property type="match status" value="1"/>
</dbReference>
<dbReference type="PANTHER" id="PTHR43788:SF8">
    <property type="entry name" value="DNA-BINDING PROTEIN SMUBP-2"/>
    <property type="match status" value="1"/>
</dbReference>
<dbReference type="InterPro" id="IPR027417">
    <property type="entry name" value="P-loop_NTPase"/>
</dbReference>
<name>A0A8T4GXI4_9EURY</name>
<dbReference type="InterPro" id="IPR050534">
    <property type="entry name" value="Coronavir_polyprotein_1ab"/>
</dbReference>
<proteinExistence type="inferred from homology"/>
<dbReference type="SMART" id="SM00382">
    <property type="entry name" value="AAA"/>
    <property type="match status" value="1"/>
</dbReference>
<dbReference type="Gene3D" id="3.40.50.300">
    <property type="entry name" value="P-loop containing nucleotide triphosphate hydrolases"/>
    <property type="match status" value="3"/>
</dbReference>
<comment type="similarity">
    <text evidence="1">Belongs to the DNA2/NAM7 helicase family.</text>
</comment>
<keyword evidence="3" id="KW-0378">Hydrolase</keyword>
<evidence type="ECO:0000313" key="8">
    <source>
        <dbReference type="Proteomes" id="UP000823736"/>
    </source>
</evidence>
<keyword evidence="4" id="KW-0347">Helicase</keyword>
<dbReference type="RefSeq" id="WP_209491157.1">
    <property type="nucleotide sequence ID" value="NZ_JAGGLC010000002.1"/>
</dbReference>
<dbReference type="GO" id="GO:0005694">
    <property type="term" value="C:chromosome"/>
    <property type="evidence" value="ECO:0007669"/>
    <property type="project" value="UniProtKB-ARBA"/>
</dbReference>
<feature type="domain" description="AAA+ ATPase" evidence="6">
    <location>
        <begin position="366"/>
        <end position="755"/>
    </location>
</feature>
<gene>
    <name evidence="7" type="ORF">J2753_001376</name>
</gene>
<dbReference type="GO" id="GO:0016787">
    <property type="term" value="F:hydrolase activity"/>
    <property type="evidence" value="ECO:0007669"/>
    <property type="project" value="UniProtKB-KW"/>
</dbReference>
<organism evidence="7 8">
    <name type="scientific">Halolamina salifodinae</name>
    <dbReference type="NCBI Taxonomy" id="1202767"/>
    <lineage>
        <taxon>Archaea</taxon>
        <taxon>Methanobacteriati</taxon>
        <taxon>Methanobacteriota</taxon>
        <taxon>Stenosarchaea group</taxon>
        <taxon>Halobacteria</taxon>
        <taxon>Halobacteriales</taxon>
        <taxon>Haloferacaceae</taxon>
    </lineage>
</organism>
<comment type="caution">
    <text evidence="7">The sequence shown here is derived from an EMBL/GenBank/DDBJ whole genome shotgun (WGS) entry which is preliminary data.</text>
</comment>
<keyword evidence="5" id="KW-0067">ATP-binding</keyword>
<dbReference type="Proteomes" id="UP000823736">
    <property type="component" value="Unassembled WGS sequence"/>
</dbReference>
<evidence type="ECO:0000256" key="4">
    <source>
        <dbReference type="ARBA" id="ARBA00022806"/>
    </source>
</evidence>
<dbReference type="AlphaFoldDB" id="A0A8T4GXI4"/>
<dbReference type="Pfam" id="PF13087">
    <property type="entry name" value="AAA_12"/>
    <property type="match status" value="1"/>
</dbReference>
<sequence length="757" mass="82878">MSDLLDAAVSAFLAVDDPALLASPGIGSLPAGVDEPPVAAARERLEAYDSLVTDDGTVLLPLHETDSAELTGEYVEYRPSGLAPAYVYRDTEKGAQARLDPGAIGGTAVGWRLRFWTDAFEPSTPPAYAAESGKETETAVRADPVHTMEEDERAAFADELVDSVETLREQDREDTREMLAERGYRHVCRTEGGIEETIYTGRRVTQTDGTVHMFAIPEDDDQRRIDIPGEHDIYPDSEVLVLPNPDASTVWIDRKETPFPIEARVALVEDGAIGLSFIDGRAPDESELRRFFADDRAVFSVLALLNGVPYDRERAGIEAVRSTPEKWDVLTGQRSLGFTPAFTVDLDTDLELNEFQEVAASRALRARDIYCIHGPPGTGKTRTLMAIVQQAVADGKRVLACAHSNQAVDNLLVGASSAEDPDPGTLHAMAVDEDHDDIAIRRVGHPESDLVAERYTDGPVAEADVVGATTSMASQFAADEFDIAVLDEATQASIPASTIPYACAERLVLAGDHKQLPPFASDELEQREAEVSLFEHLLETYDDGTQTMLRRQYRMHEDIVDFPNEAFYDGRLETADENREWTIDDLDPLVAYDVAGGEELTSGKSYRNAAEAEIVADEVERLREHGVRQSDIGVITPYSGQIGCVKNALAGRDVRTRGIKVNTVDSFQGSEREAIVLSLVRSNDRGSSGFLTFGDEGERRLNVSLTRAKRRLVVVGDFDTLGTVAAHRDPKESCAEVYADLRDRLPIRSEPPTADGR</sequence>
<dbReference type="InterPro" id="IPR041679">
    <property type="entry name" value="DNA2/NAM7-like_C"/>
</dbReference>
<protein>
    <recommendedName>
        <fullName evidence="6">AAA+ ATPase domain-containing protein</fullName>
    </recommendedName>
</protein>
<keyword evidence="8" id="KW-1185">Reference proteome</keyword>
<evidence type="ECO:0000256" key="1">
    <source>
        <dbReference type="ARBA" id="ARBA00007913"/>
    </source>
</evidence>
<keyword evidence="2" id="KW-0547">Nucleotide-binding</keyword>
<dbReference type="InterPro" id="IPR003593">
    <property type="entry name" value="AAA+_ATPase"/>
</dbReference>
<dbReference type="GO" id="GO:0043139">
    <property type="term" value="F:5'-3' DNA helicase activity"/>
    <property type="evidence" value="ECO:0007669"/>
    <property type="project" value="TreeGrafter"/>
</dbReference>
<dbReference type="SUPFAM" id="SSF52540">
    <property type="entry name" value="P-loop containing nucleoside triphosphate hydrolases"/>
    <property type="match status" value="1"/>
</dbReference>
<evidence type="ECO:0000259" key="6">
    <source>
        <dbReference type="SMART" id="SM00382"/>
    </source>
</evidence>
<dbReference type="Pfam" id="PF13086">
    <property type="entry name" value="AAA_11"/>
    <property type="match status" value="2"/>
</dbReference>
<dbReference type="FunFam" id="3.40.50.300:FF:000326">
    <property type="entry name" value="P-loop containing nucleoside triphosphate hydrolase"/>
    <property type="match status" value="1"/>
</dbReference>
<dbReference type="InterPro" id="IPR047187">
    <property type="entry name" value="SF1_C_Upf1"/>
</dbReference>
<evidence type="ECO:0000313" key="7">
    <source>
        <dbReference type="EMBL" id="MBP1986882.1"/>
    </source>
</evidence>
<accession>A0A8T4GXI4</accession>
<dbReference type="GO" id="GO:0005524">
    <property type="term" value="F:ATP binding"/>
    <property type="evidence" value="ECO:0007669"/>
    <property type="project" value="UniProtKB-KW"/>
</dbReference>
<evidence type="ECO:0000256" key="3">
    <source>
        <dbReference type="ARBA" id="ARBA00022801"/>
    </source>
</evidence>
<dbReference type="EMBL" id="JAGGLC010000002">
    <property type="protein sequence ID" value="MBP1986882.1"/>
    <property type="molecule type" value="Genomic_DNA"/>
</dbReference>
<dbReference type="CDD" id="cd18808">
    <property type="entry name" value="SF1_C_Upf1"/>
    <property type="match status" value="1"/>
</dbReference>